<organism evidence="2 4">
    <name type="scientific">Cryobacterium levicorallinum</name>
    <dbReference type="NCBI Taxonomy" id="995038"/>
    <lineage>
        <taxon>Bacteria</taxon>
        <taxon>Bacillati</taxon>
        <taxon>Actinomycetota</taxon>
        <taxon>Actinomycetes</taxon>
        <taxon>Micrococcales</taxon>
        <taxon>Microbacteriaceae</taxon>
        <taxon>Cryobacterium</taxon>
    </lineage>
</organism>
<dbReference type="Proteomes" id="UP000199681">
    <property type="component" value="Unassembled WGS sequence"/>
</dbReference>
<reference evidence="2 4" key="2">
    <citation type="submission" date="2019-03" db="EMBL/GenBank/DDBJ databases">
        <title>Genomics of glacier-inhabiting Cryobacterium strains.</title>
        <authorList>
            <person name="Liu Q."/>
            <person name="Xin Y.-H."/>
        </authorList>
    </citation>
    <scope>NUCLEOTIDE SEQUENCE [LARGE SCALE GENOMIC DNA]</scope>
    <source>
        <strain evidence="2 4">Hh34</strain>
    </source>
</reference>
<accession>A0A1I3AWZ8</accession>
<reference evidence="1 3" key="1">
    <citation type="submission" date="2016-10" db="EMBL/GenBank/DDBJ databases">
        <authorList>
            <person name="Varghese N."/>
            <person name="Submissions S."/>
        </authorList>
    </citation>
    <scope>NUCLEOTIDE SEQUENCE [LARGE SCALE GENOMIC DNA]</scope>
    <source>
        <strain evidence="1 3">GMCC 1.11211</strain>
    </source>
</reference>
<evidence type="ECO:0000313" key="4">
    <source>
        <dbReference type="Proteomes" id="UP000297963"/>
    </source>
</evidence>
<evidence type="ECO:0000313" key="2">
    <source>
        <dbReference type="EMBL" id="TFB87921.1"/>
    </source>
</evidence>
<dbReference type="RefSeq" id="WP_092449773.1">
    <property type="nucleotide sequence ID" value="NZ_BKAC01000006.1"/>
</dbReference>
<evidence type="ECO:0000313" key="3">
    <source>
        <dbReference type="Proteomes" id="UP000199681"/>
    </source>
</evidence>
<dbReference type="Gene3D" id="3.30.2310.20">
    <property type="entry name" value="RelE-like"/>
    <property type="match status" value="1"/>
</dbReference>
<name>A0A1I3AWZ8_9MICO</name>
<keyword evidence="3" id="KW-1185">Reference proteome</keyword>
<dbReference type="Proteomes" id="UP000297963">
    <property type="component" value="Unassembled WGS sequence"/>
</dbReference>
<protein>
    <submittedName>
        <fullName evidence="2">Type II toxin-antitoxin system RelE/ParE family toxin</fullName>
    </submittedName>
</protein>
<dbReference type="EMBL" id="SOFE01000004">
    <property type="protein sequence ID" value="TFB87921.1"/>
    <property type="molecule type" value="Genomic_DNA"/>
</dbReference>
<proteinExistence type="predicted"/>
<evidence type="ECO:0000313" key="1">
    <source>
        <dbReference type="EMBL" id="SFH54607.1"/>
    </source>
</evidence>
<dbReference type="AlphaFoldDB" id="A0A1I3AWZ8"/>
<dbReference type="InterPro" id="IPR035093">
    <property type="entry name" value="RelE/ParE_toxin_dom_sf"/>
</dbReference>
<dbReference type="STRING" id="995038.SAMN05216274_107190"/>
<comment type="caution">
    <text evidence="2">The sequence shown here is derived from an EMBL/GenBank/DDBJ whole genome shotgun (WGS) entry which is preliminary data.</text>
</comment>
<dbReference type="EMBL" id="FOPW01000007">
    <property type="protein sequence ID" value="SFH54607.1"/>
    <property type="molecule type" value="Genomic_DNA"/>
</dbReference>
<gene>
    <name evidence="2" type="ORF">E3O11_02210</name>
    <name evidence="1" type="ORF">SAMN05216274_107190</name>
</gene>
<sequence length="106" mass="12198">MTLDWREHPDARDEFLDAHERYSAIDHGKLGDEFADAAEAAAELILQWPDAASPFRGRQREPIVRSWHLGKFPYNLVYVVGGDGIFVLAYAHESRRPGYWTQRLAE</sequence>